<dbReference type="PROSITE" id="PS51228">
    <property type="entry name" value="ACB_2"/>
    <property type="match status" value="1"/>
</dbReference>
<dbReference type="InterPro" id="IPR035984">
    <property type="entry name" value="Acyl-CoA-binding_sf"/>
</dbReference>
<dbReference type="GO" id="GO:0006631">
    <property type="term" value="P:fatty acid metabolic process"/>
    <property type="evidence" value="ECO:0007669"/>
    <property type="project" value="TreeGrafter"/>
</dbReference>
<dbReference type="SUPFAM" id="SSF47027">
    <property type="entry name" value="Acyl-CoA binding protein"/>
    <property type="match status" value="1"/>
</dbReference>
<dbReference type="Pfam" id="PF00887">
    <property type="entry name" value="ACBP"/>
    <property type="match status" value="1"/>
</dbReference>
<feature type="region of interest" description="Disordered" evidence="2">
    <location>
        <begin position="48"/>
        <end position="68"/>
    </location>
</feature>
<keyword evidence="3" id="KW-0472">Membrane</keyword>
<sequence>MADSVDRVFGVALNTVSRIRPGAQRPPAQERLALYGLYKQAMEGDVSAISDRPTKPSPAPGVSSDAADKEIEKWDAWKSNEGLTRTEAKRRYIERLIDTMHQYASGTDEARELVDELEFVWDQIKNNSHHSSSERSSPLRNMDRSGYDSEDGMRKSKGGISSMEAIDSGIGGDKRAMRILSPVSQADEEEERDDEEEADGEEFVDAPVSQVDNDEDHHAVDEASNSGFVRPRIPQSPSNSSDVRWRKRIESSLIKLTTEVAALREQLESRRFFSRRQKHSALGWIFRLSWWAVQLVVTNAAILWIVILYMRRKKDPRLEGAVRVLLGDAVAQVQKVKMPSLPKLAGKKNG</sequence>
<reference evidence="5 6" key="1">
    <citation type="submission" date="2023-11" db="EMBL/GenBank/DDBJ databases">
        <title>An acidophilic fungus is an integral part of prey digestion in a carnivorous sundew plant.</title>
        <authorList>
            <person name="Tsai I.J."/>
        </authorList>
    </citation>
    <scope>NUCLEOTIDE SEQUENCE [LARGE SCALE GENOMIC DNA]</scope>
    <source>
        <strain evidence="5">169a</strain>
    </source>
</reference>
<gene>
    <name evidence="5" type="ORF">R9X50_00721800</name>
</gene>
<feature type="compositionally biased region" description="Basic and acidic residues" evidence="2">
    <location>
        <begin position="141"/>
        <end position="154"/>
    </location>
</feature>
<dbReference type="PANTHER" id="PTHR23310">
    <property type="entry name" value="ACYL-COA-BINDING PROTEIN, ACBP"/>
    <property type="match status" value="1"/>
</dbReference>
<evidence type="ECO:0000256" key="2">
    <source>
        <dbReference type="SAM" id="MobiDB-lite"/>
    </source>
</evidence>
<protein>
    <recommendedName>
        <fullName evidence="4">ACB domain-containing protein</fullName>
    </recommendedName>
</protein>
<dbReference type="GO" id="GO:0000062">
    <property type="term" value="F:fatty-acyl-CoA binding"/>
    <property type="evidence" value="ECO:0007669"/>
    <property type="project" value="InterPro"/>
</dbReference>
<evidence type="ECO:0000259" key="4">
    <source>
        <dbReference type="PROSITE" id="PS51228"/>
    </source>
</evidence>
<keyword evidence="3" id="KW-1133">Transmembrane helix</keyword>
<dbReference type="AlphaFoldDB" id="A0AAQ3MAG9"/>
<feature type="transmembrane region" description="Helical" evidence="3">
    <location>
        <begin position="288"/>
        <end position="309"/>
    </location>
</feature>
<feature type="domain" description="ACB" evidence="4">
    <location>
        <begin position="5"/>
        <end position="105"/>
    </location>
</feature>
<evidence type="ECO:0000256" key="1">
    <source>
        <dbReference type="ARBA" id="ARBA00023121"/>
    </source>
</evidence>
<evidence type="ECO:0000256" key="3">
    <source>
        <dbReference type="SAM" id="Phobius"/>
    </source>
</evidence>
<accession>A0AAQ3MAG9</accession>
<keyword evidence="1" id="KW-0446">Lipid-binding</keyword>
<proteinExistence type="predicted"/>
<dbReference type="Proteomes" id="UP001303373">
    <property type="component" value="Chromosome 12"/>
</dbReference>
<organism evidence="5 6">
    <name type="scientific">Acrodontium crateriforme</name>
    <dbReference type="NCBI Taxonomy" id="150365"/>
    <lineage>
        <taxon>Eukaryota</taxon>
        <taxon>Fungi</taxon>
        <taxon>Dikarya</taxon>
        <taxon>Ascomycota</taxon>
        <taxon>Pezizomycotina</taxon>
        <taxon>Dothideomycetes</taxon>
        <taxon>Dothideomycetidae</taxon>
        <taxon>Mycosphaerellales</taxon>
        <taxon>Teratosphaeriaceae</taxon>
        <taxon>Acrodontium</taxon>
    </lineage>
</organism>
<feature type="region of interest" description="Disordered" evidence="2">
    <location>
        <begin position="222"/>
        <end position="241"/>
    </location>
</feature>
<dbReference type="PANTHER" id="PTHR23310:SF133">
    <property type="entry name" value="COA BINDING PROTEIN, PUTATIVE (AFU_ORTHOLOGUE AFUA_1G12300)-RELATED"/>
    <property type="match status" value="1"/>
</dbReference>
<keyword evidence="3" id="KW-0812">Transmembrane</keyword>
<name>A0AAQ3MAG9_9PEZI</name>
<dbReference type="Gene3D" id="1.20.80.10">
    <property type="match status" value="1"/>
</dbReference>
<evidence type="ECO:0000313" key="6">
    <source>
        <dbReference type="Proteomes" id="UP001303373"/>
    </source>
</evidence>
<dbReference type="InterPro" id="IPR000582">
    <property type="entry name" value="Acyl-CoA-binding_protein"/>
</dbReference>
<keyword evidence="6" id="KW-1185">Reference proteome</keyword>
<dbReference type="EMBL" id="CP138591">
    <property type="protein sequence ID" value="WPH04329.1"/>
    <property type="molecule type" value="Genomic_DNA"/>
</dbReference>
<feature type="compositionally biased region" description="Acidic residues" evidence="2">
    <location>
        <begin position="186"/>
        <end position="202"/>
    </location>
</feature>
<dbReference type="InterPro" id="IPR014352">
    <property type="entry name" value="FERM/acyl-CoA-bd_prot_sf"/>
</dbReference>
<evidence type="ECO:0000313" key="5">
    <source>
        <dbReference type="EMBL" id="WPH04329.1"/>
    </source>
</evidence>
<feature type="region of interest" description="Disordered" evidence="2">
    <location>
        <begin position="127"/>
        <end position="202"/>
    </location>
</feature>